<reference evidence="13 14" key="1">
    <citation type="journal article" date="2013" name="PLoS Genet.">
        <title>Genomic mechanisms accounting for the adaptation to parasitism in nematode-trapping fungi.</title>
        <authorList>
            <person name="Meerupati T."/>
            <person name="Andersson K.M."/>
            <person name="Friman E."/>
            <person name="Kumar D."/>
            <person name="Tunlid A."/>
            <person name="Ahren D."/>
        </authorList>
    </citation>
    <scope>NUCLEOTIDE SEQUENCE [LARGE SCALE GENOMIC DNA]</scope>
    <source>
        <strain evidence="13 14">CBS 200.50</strain>
    </source>
</reference>
<keyword evidence="4 5" id="KW-0539">Nucleus</keyword>
<evidence type="ECO:0000256" key="5">
    <source>
        <dbReference type="RuleBase" id="RU364032"/>
    </source>
</evidence>
<keyword evidence="5" id="KW-0687">Ribonucleoprotein</keyword>
<evidence type="ECO:0000259" key="7">
    <source>
        <dbReference type="Pfam" id="PF03813"/>
    </source>
</evidence>
<dbReference type="PANTHER" id="PTHR17972:SF0">
    <property type="entry name" value="NUCLEOLAR PROTEIN 6"/>
    <property type="match status" value="1"/>
</dbReference>
<evidence type="ECO:0000256" key="1">
    <source>
        <dbReference type="ARBA" id="ARBA00004604"/>
    </source>
</evidence>
<evidence type="ECO:0000259" key="11">
    <source>
        <dbReference type="Pfam" id="PF17406"/>
    </source>
</evidence>
<evidence type="ECO:0000259" key="9">
    <source>
        <dbReference type="Pfam" id="PF17404"/>
    </source>
</evidence>
<dbReference type="Pfam" id="PF03813">
    <property type="entry name" value="Nrap"/>
    <property type="match status" value="1"/>
</dbReference>
<dbReference type="eggNOG" id="KOG2054">
    <property type="taxonomic scope" value="Eukaryota"/>
</dbReference>
<dbReference type="Pfam" id="PF17406">
    <property type="entry name" value="Nrap_D5"/>
    <property type="match status" value="1"/>
</dbReference>
<name>S8BYB9_DACHA</name>
<dbReference type="Proteomes" id="UP000015100">
    <property type="component" value="Unassembled WGS sequence"/>
</dbReference>
<reference evidence="14" key="2">
    <citation type="submission" date="2013-04" db="EMBL/GenBank/DDBJ databases">
        <title>Genomic mechanisms accounting for the adaptation to parasitism in nematode-trapping fungi.</title>
        <authorList>
            <person name="Ahren D.G."/>
        </authorList>
    </citation>
    <scope>NUCLEOTIDE SEQUENCE [LARGE SCALE GENOMIC DNA]</scope>
    <source>
        <strain evidence="14">CBS 200.50</strain>
    </source>
</reference>
<dbReference type="OMA" id="NPHGGKE"/>
<dbReference type="InterPro" id="IPR035371">
    <property type="entry name" value="Nrap_D6"/>
</dbReference>
<feature type="domain" description="Nrap protein" evidence="9">
    <location>
        <begin position="428"/>
        <end position="578"/>
    </location>
</feature>
<proteinExistence type="inferred from homology"/>
<evidence type="ECO:0000259" key="12">
    <source>
        <dbReference type="Pfam" id="PF17407"/>
    </source>
</evidence>
<dbReference type="GO" id="GO:0034456">
    <property type="term" value="C:UTP-C complex"/>
    <property type="evidence" value="ECO:0007669"/>
    <property type="project" value="TreeGrafter"/>
</dbReference>
<dbReference type="InterPro" id="IPR035082">
    <property type="entry name" value="Nrap_D1"/>
</dbReference>
<keyword evidence="5" id="KW-0698">rRNA processing</keyword>
<dbReference type="InterPro" id="IPR035367">
    <property type="entry name" value="Nrap_D2"/>
</dbReference>
<comment type="caution">
    <text evidence="13">The sequence shown here is derived from an EMBL/GenBank/DDBJ whole genome shotgun (WGS) entry which is preliminary data.</text>
</comment>
<dbReference type="GO" id="GO:0032545">
    <property type="term" value="C:CURI complex"/>
    <property type="evidence" value="ECO:0007669"/>
    <property type="project" value="TreeGrafter"/>
</dbReference>
<feature type="domain" description="Nrap protein" evidence="8">
    <location>
        <begin position="279"/>
        <end position="421"/>
    </location>
</feature>
<dbReference type="HOGENOM" id="CLU_003502_1_0_1"/>
<dbReference type="Pfam" id="PF17404">
    <property type="entry name" value="Nrap_D3"/>
    <property type="match status" value="1"/>
</dbReference>
<dbReference type="Gene3D" id="1.10.1410.10">
    <property type="match status" value="1"/>
</dbReference>
<dbReference type="PANTHER" id="PTHR17972">
    <property type="entry name" value="NUCLEOLAR RNA-ASSOCIATED PROTEIN"/>
    <property type="match status" value="1"/>
</dbReference>
<feature type="region of interest" description="Disordered" evidence="6">
    <location>
        <begin position="1"/>
        <end position="27"/>
    </location>
</feature>
<evidence type="ECO:0000259" key="8">
    <source>
        <dbReference type="Pfam" id="PF17403"/>
    </source>
</evidence>
<accession>S8BYB9</accession>
<feature type="domain" description="Nrap protein" evidence="10">
    <location>
        <begin position="606"/>
        <end position="781"/>
    </location>
</feature>
<feature type="domain" description="Nrap protein" evidence="11">
    <location>
        <begin position="793"/>
        <end position="937"/>
    </location>
</feature>
<evidence type="ECO:0000256" key="4">
    <source>
        <dbReference type="ARBA" id="ARBA00023242"/>
    </source>
</evidence>
<dbReference type="GO" id="GO:0003723">
    <property type="term" value="F:RNA binding"/>
    <property type="evidence" value="ECO:0007669"/>
    <property type="project" value="UniProtKB-KW"/>
</dbReference>
<dbReference type="GO" id="GO:0006409">
    <property type="term" value="P:tRNA export from nucleus"/>
    <property type="evidence" value="ECO:0007669"/>
    <property type="project" value="TreeGrafter"/>
</dbReference>
<dbReference type="STRING" id="1284197.S8BYB9"/>
<dbReference type="Pfam" id="PF17407">
    <property type="entry name" value="Nrap_D6"/>
    <property type="match status" value="1"/>
</dbReference>
<dbReference type="InterPro" id="IPR035369">
    <property type="entry name" value="Nrap_D4"/>
</dbReference>
<dbReference type="EMBL" id="AQGS01000423">
    <property type="protein sequence ID" value="EPS40327.1"/>
    <property type="molecule type" value="Genomic_DNA"/>
</dbReference>
<feature type="domain" description="Nrap protein" evidence="12">
    <location>
        <begin position="950"/>
        <end position="1069"/>
    </location>
</feature>
<comment type="similarity">
    <text evidence="2 5">Belongs to the NRAP family.</text>
</comment>
<dbReference type="InterPro" id="IPR005554">
    <property type="entry name" value="NOL6/Upt22"/>
</dbReference>
<dbReference type="Pfam" id="PF17405">
    <property type="entry name" value="Nrap_D4"/>
    <property type="match status" value="1"/>
</dbReference>
<evidence type="ECO:0000256" key="2">
    <source>
        <dbReference type="ARBA" id="ARBA00006674"/>
    </source>
</evidence>
<dbReference type="InterPro" id="IPR035370">
    <property type="entry name" value="Nrap_D5"/>
</dbReference>
<feature type="domain" description="Nrap protein" evidence="7">
    <location>
        <begin position="147"/>
        <end position="272"/>
    </location>
</feature>
<dbReference type="OrthoDB" id="10251401at2759"/>
<comment type="subcellular location">
    <subcellularLocation>
        <location evidence="1 5">Nucleus</location>
        <location evidence="1 5">Nucleolus</location>
    </subcellularLocation>
</comment>
<dbReference type="Pfam" id="PF17403">
    <property type="entry name" value="Nrap_D2"/>
    <property type="match status" value="1"/>
</dbReference>
<protein>
    <recommendedName>
        <fullName evidence="5">U3 small nucleolar RNA-associated protein 22</fullName>
    </recommendedName>
</protein>
<dbReference type="GO" id="GO:0006364">
    <property type="term" value="P:rRNA processing"/>
    <property type="evidence" value="ECO:0007669"/>
    <property type="project" value="UniProtKB-KW"/>
</dbReference>
<dbReference type="AlphaFoldDB" id="S8BYB9"/>
<evidence type="ECO:0000256" key="6">
    <source>
        <dbReference type="SAM" id="MobiDB-lite"/>
    </source>
</evidence>
<keyword evidence="5" id="KW-0690">Ribosome biogenesis</keyword>
<dbReference type="GO" id="GO:0032040">
    <property type="term" value="C:small-subunit processome"/>
    <property type="evidence" value="ECO:0007669"/>
    <property type="project" value="TreeGrafter"/>
</dbReference>
<keyword evidence="3 5" id="KW-0694">RNA-binding</keyword>
<evidence type="ECO:0000313" key="13">
    <source>
        <dbReference type="EMBL" id="EPS40327.1"/>
    </source>
</evidence>
<dbReference type="InterPro" id="IPR035368">
    <property type="entry name" value="Nrap_D3"/>
</dbReference>
<evidence type="ECO:0000259" key="10">
    <source>
        <dbReference type="Pfam" id="PF17405"/>
    </source>
</evidence>
<evidence type="ECO:0000313" key="14">
    <source>
        <dbReference type="Proteomes" id="UP000015100"/>
    </source>
</evidence>
<evidence type="ECO:0000256" key="3">
    <source>
        <dbReference type="ARBA" id="ARBA00022884"/>
    </source>
</evidence>
<sequence length="1073" mass="121461">MSPIRQPIPKKRKLDESAAALPPHYDIPKPAALTTPLELDPLKSPNEAIADFIKLQKHSRKVVASVTEFAEQIKDTLSKTKTLRFSSLNEAEASFRRNKIQIPYLESTDDIHDGQEISFSSPIQIKMGAGLNHGLLLKSKDKPPLADLIVRIPPDLLRPKDYLEYRYTRKRALYLSYLALSLVQNTKGGDVSYFYEFLDGDELRPIVLITSLRRNCVLRLIPAITPNDFPLQKLSPSACRADRKIGIPTPQYNSSIIADAYHIENAELQRTAAISHSGFEGGIVLGSVWLSRQGYSSHILNGGFGDTEWILIQMHLVGAGDVPRLSSRQISSDPLQLFKSVLKVIANMGNGEPVSQHFPDPPGYSSKCYPPSYIRDGTSYNILFKMARWAYHALKREAHTVLSLGGIGISLRSQFKSIFLDTENRGYRDFDFVARLPIDNTNVAHQIIGSESTKRNIKRSTSDYCYDVLSYGLGDRCQSMTLFATLPTPQAVIGNSNGEISSCSRYNLDIYFLMDAKNAMRLMDHGPALENTNETAKFRNFWQDKAELRRFKDGRVVETVMWDPAPSVPGQIVNFLYQKITGGFSQNTPLLYGLGFDDFISRDLEANVDVHFSELISEFHMVANTIRGVDGFPLAFKEIRGTCPELRFASINPPFPCIQYLNCPYEAEIELESSSGWPSDPEQRRRSELGLLLRLRTVLHETKSFISLKVGFGHNTDDTQGSSFIDILTKNNYQFRFRFRSIQNDEFSTNNTRKNIHSITKITDLTLDPSISKSYQAKYNHANLILQKVKQNPFLSSTIRLVKIWFWTHHLGFYFTDEMLEIFGLVGFDLYSTGRGAGSAFCGFRRTINELSRWDWRRRYLEIESCRPFSDDEKLRLHQRPEYCQSYAGDSGYVGLSVAIAGDGGIIHCLTQIMPRLIAVRMTQLAREANTMLTNINTSPSDIFAPSMTYFDFLITLKPTFDPRKDLAKYVNLAIPPNRINTKLLYRDFLGDLEALAGHYILFLPSSDFSVIGCIWKPMGSGTGNSVPVIDEIQPPEKDHESDKIELYYNKPAILNMLKVLGEEYIDSIYNRL</sequence>
<organism evidence="13 14">
    <name type="scientific">Dactylellina haptotyla (strain CBS 200.50)</name>
    <name type="common">Nematode-trapping fungus</name>
    <name type="synonym">Monacrosporium haptotylum</name>
    <dbReference type="NCBI Taxonomy" id="1284197"/>
    <lineage>
        <taxon>Eukaryota</taxon>
        <taxon>Fungi</taxon>
        <taxon>Dikarya</taxon>
        <taxon>Ascomycota</taxon>
        <taxon>Pezizomycotina</taxon>
        <taxon>Orbiliomycetes</taxon>
        <taxon>Orbiliales</taxon>
        <taxon>Orbiliaceae</taxon>
        <taxon>Dactylellina</taxon>
    </lineage>
</organism>
<gene>
    <name evidence="13" type="ORF">H072_5866</name>
</gene>
<keyword evidence="14" id="KW-1185">Reference proteome</keyword>